<reference evidence="4" key="1">
    <citation type="submission" date="2016-11" db="EMBL/GenBank/DDBJ databases">
        <authorList>
            <person name="Varghese N."/>
            <person name="Submissions S."/>
        </authorList>
    </citation>
    <scope>NUCLEOTIDE SEQUENCE [LARGE SCALE GENOMIC DNA]</scope>
    <source>
        <strain evidence="4">DSM 100564</strain>
    </source>
</reference>
<protein>
    <recommendedName>
        <fullName evidence="2">Lnb N-terminal periplasmic domain-containing protein</fullName>
    </recommendedName>
</protein>
<evidence type="ECO:0000256" key="1">
    <source>
        <dbReference type="SAM" id="Phobius"/>
    </source>
</evidence>
<feature type="domain" description="Lnb N-terminal periplasmic" evidence="2">
    <location>
        <begin position="126"/>
        <end position="272"/>
    </location>
</feature>
<proteinExistence type="predicted"/>
<dbReference type="InterPro" id="IPR025178">
    <property type="entry name" value="Lnb_N"/>
</dbReference>
<sequence>MYSFLRFLVLGLISIVILLGYGLAGGALWFHLPQGLNRFAALALGAVGVGLVISALVSRSQCIRMLGLALMPLVAVFAWWVQISPRNDRVWAPELAQSVTAEIDGSDVTLRNIRNFNWRSATDFDANWDTQTYDLNKLDSVEAALSYWGLEKIAHVLISFGFDDGEQIVFSVEIRKELGEEFSELGGLFKQFELSLIAAKEQDILYLRTNARDPLEDVYLYPLKVDAEARHALFLSYAQLGNRLAEKPLWYNTITANCTTVIYRLVRSFAPDRGFDLRFVLSGGLPEYFAETGMLDWPEPFGDIRTRAAVSALAQAMEPGQNYSRVIRGE</sequence>
<dbReference type="Proteomes" id="UP000183982">
    <property type="component" value="Unassembled WGS sequence"/>
</dbReference>
<keyword evidence="1" id="KW-1133">Transmembrane helix</keyword>
<feature type="transmembrane region" description="Helical" evidence="1">
    <location>
        <begin position="63"/>
        <end position="81"/>
    </location>
</feature>
<dbReference type="OrthoDB" id="274718at2"/>
<dbReference type="Pfam" id="PF13387">
    <property type="entry name" value="Lnb_N"/>
    <property type="match status" value="1"/>
</dbReference>
<feature type="transmembrane region" description="Helical" evidence="1">
    <location>
        <begin position="7"/>
        <end position="30"/>
    </location>
</feature>
<keyword evidence="1" id="KW-0812">Transmembrane</keyword>
<gene>
    <name evidence="3" type="ORF">SAMN05444000_10955</name>
</gene>
<keyword evidence="1" id="KW-0472">Membrane</keyword>
<dbReference type="AlphaFoldDB" id="A0A1M6JLF3"/>
<organism evidence="3 4">
    <name type="scientific">Shimia gijangensis</name>
    <dbReference type="NCBI Taxonomy" id="1470563"/>
    <lineage>
        <taxon>Bacteria</taxon>
        <taxon>Pseudomonadati</taxon>
        <taxon>Pseudomonadota</taxon>
        <taxon>Alphaproteobacteria</taxon>
        <taxon>Rhodobacterales</taxon>
        <taxon>Roseobacteraceae</taxon>
    </lineage>
</organism>
<name>A0A1M6JLF3_9RHOB</name>
<accession>A0A1M6JLF3</accession>
<feature type="transmembrane region" description="Helical" evidence="1">
    <location>
        <begin position="36"/>
        <end position="56"/>
    </location>
</feature>
<evidence type="ECO:0000313" key="3">
    <source>
        <dbReference type="EMBL" id="SHJ47482.1"/>
    </source>
</evidence>
<dbReference type="STRING" id="1470563.SAMN05444000_10955"/>
<dbReference type="RefSeq" id="WP_073252123.1">
    <property type="nucleotide sequence ID" value="NZ_FQZQ01000009.1"/>
</dbReference>
<keyword evidence="4" id="KW-1185">Reference proteome</keyword>
<evidence type="ECO:0000313" key="4">
    <source>
        <dbReference type="Proteomes" id="UP000183982"/>
    </source>
</evidence>
<dbReference type="EMBL" id="FQZQ01000009">
    <property type="protein sequence ID" value="SHJ47482.1"/>
    <property type="molecule type" value="Genomic_DNA"/>
</dbReference>
<evidence type="ECO:0000259" key="2">
    <source>
        <dbReference type="Pfam" id="PF13387"/>
    </source>
</evidence>